<dbReference type="RefSeq" id="WP_134565455.1">
    <property type="nucleotide sequence ID" value="NZ_SOFP01000016.1"/>
</dbReference>
<reference evidence="1 2" key="1">
    <citation type="submission" date="2019-03" db="EMBL/GenBank/DDBJ databases">
        <title>Genomics of glacier-inhabiting Cryobacterium strains.</title>
        <authorList>
            <person name="Liu Q."/>
            <person name="Xin Y.-H."/>
        </authorList>
    </citation>
    <scope>NUCLEOTIDE SEQUENCE [LARGE SCALE GENOMIC DNA]</scope>
    <source>
        <strain evidence="1 2">MDT1-3</strain>
    </source>
</reference>
<evidence type="ECO:0000313" key="1">
    <source>
        <dbReference type="EMBL" id="TFC18967.1"/>
    </source>
</evidence>
<proteinExistence type="predicted"/>
<dbReference type="AlphaFoldDB" id="A0A4R8WXZ4"/>
<accession>A0A4R8WXZ4</accession>
<gene>
    <name evidence="1" type="ORF">E3O19_04015</name>
</gene>
<dbReference type="Proteomes" id="UP000298412">
    <property type="component" value="Unassembled WGS sequence"/>
</dbReference>
<name>A0A4R8WXZ4_9MICO</name>
<dbReference type="InterPro" id="IPR005560">
    <property type="entry name" value="Csp_YhjQ"/>
</dbReference>
<dbReference type="PANTHER" id="PTHR37310">
    <property type="entry name" value="CYTOPLASMIC PROTEIN-RELATED"/>
    <property type="match status" value="1"/>
</dbReference>
<dbReference type="Gene3D" id="1.20.1270.360">
    <property type="match status" value="1"/>
</dbReference>
<protein>
    <submittedName>
        <fullName evidence="1">Four-helix bundle copper-binding protein</fullName>
    </submittedName>
</protein>
<dbReference type="EMBL" id="SOFP01000016">
    <property type="protein sequence ID" value="TFC18967.1"/>
    <property type="molecule type" value="Genomic_DNA"/>
</dbReference>
<keyword evidence="2" id="KW-1185">Reference proteome</keyword>
<dbReference type="OrthoDB" id="5396211at2"/>
<organism evidence="1 2">
    <name type="scientific">Cryobacterium algoritolerans</name>
    <dbReference type="NCBI Taxonomy" id="1259184"/>
    <lineage>
        <taxon>Bacteria</taxon>
        <taxon>Bacillati</taxon>
        <taxon>Actinomycetota</taxon>
        <taxon>Actinomycetes</taxon>
        <taxon>Micrococcales</taxon>
        <taxon>Microbacteriaceae</taxon>
        <taxon>Cryobacterium</taxon>
    </lineage>
</organism>
<evidence type="ECO:0000313" key="2">
    <source>
        <dbReference type="Proteomes" id="UP000298412"/>
    </source>
</evidence>
<dbReference type="Pfam" id="PF03860">
    <property type="entry name" value="Csp"/>
    <property type="match status" value="1"/>
</dbReference>
<dbReference type="PANTHER" id="PTHR37310:SF1">
    <property type="entry name" value="CYTOPLASMIC PROTEIN"/>
    <property type="match status" value="1"/>
</dbReference>
<comment type="caution">
    <text evidence="1">The sequence shown here is derived from an EMBL/GenBank/DDBJ whole genome shotgun (WGS) entry which is preliminary data.</text>
</comment>
<sequence length="131" mass="14089">MPVREWPADSIEAGIAQCVTACDALVTVSEDCADACLATEGNGEVTACFLADLDCVEICTTTTRVLSWHTRNDGPTAVAILETCREACMASTAACERMMALHPSWRTCSMACRQVSDSCTRLLALLGHREE</sequence>